<name>A0ABT2F6C2_9STAP</name>
<dbReference type="InterPro" id="IPR041498">
    <property type="entry name" value="Big_6"/>
</dbReference>
<dbReference type="Proteomes" id="UP001205609">
    <property type="component" value="Unassembled WGS sequence"/>
</dbReference>
<feature type="region of interest" description="Disordered" evidence="1">
    <location>
        <begin position="1"/>
        <end position="41"/>
    </location>
</feature>
<comment type="caution">
    <text evidence="3">The sequence shown here is derived from an EMBL/GenBank/DDBJ whole genome shotgun (WGS) entry which is preliminary data.</text>
</comment>
<dbReference type="EMBL" id="JANUXY010000024">
    <property type="protein sequence ID" value="MCS4487362.1"/>
    <property type="molecule type" value="Genomic_DNA"/>
</dbReference>
<feature type="region of interest" description="Disordered" evidence="1">
    <location>
        <begin position="186"/>
        <end position="235"/>
    </location>
</feature>
<organism evidence="3 4">
    <name type="scientific">Staphylococcus americanisciuri</name>
    <dbReference type="NCBI Taxonomy" id="2973940"/>
    <lineage>
        <taxon>Bacteria</taxon>
        <taxon>Bacillati</taxon>
        <taxon>Bacillota</taxon>
        <taxon>Bacilli</taxon>
        <taxon>Bacillales</taxon>
        <taxon>Staphylococcaceae</taxon>
        <taxon>Staphylococcus</taxon>
    </lineage>
</organism>
<proteinExistence type="predicted"/>
<feature type="domain" description="Bacterial Ig" evidence="2">
    <location>
        <begin position="97"/>
        <end position="181"/>
    </location>
</feature>
<feature type="region of interest" description="Disordered" evidence="1">
    <location>
        <begin position="99"/>
        <end position="128"/>
    </location>
</feature>
<reference evidence="3 4" key="1">
    <citation type="journal article" date="2023" name="Int. J. Syst. Evol. Microbiol.">
        <title>Streptococcus sciuri sp. nov., Staphylococcus marylandisciuri sp. nov. and Staphylococcus americanisciuri sp. nov., isolated from faeces of eastern grey squirrel (Sciurus carolinensis).</title>
        <authorList>
            <person name="Volokhov D.V."/>
            <person name="Zagorodnyaya T.A."/>
            <person name="Furtak V.A."/>
            <person name="Nattanmai G."/>
            <person name="Randall L."/>
            <person name="Jose S."/>
            <person name="Gao Y."/>
            <person name="Eisenberg T."/>
            <person name="Delmonte P."/>
            <person name="Blom J."/>
            <person name="Mitchell K.K."/>
        </authorList>
    </citation>
    <scope>NUCLEOTIDE SEQUENCE [LARGE SCALE GENOMIC DNA]</scope>
    <source>
        <strain evidence="3 4">GRT3</strain>
    </source>
</reference>
<feature type="domain" description="Bacterial Ig" evidence="2">
    <location>
        <begin position="10"/>
        <end position="94"/>
    </location>
</feature>
<evidence type="ECO:0000259" key="2">
    <source>
        <dbReference type="Pfam" id="PF17936"/>
    </source>
</evidence>
<dbReference type="InterPro" id="IPR013783">
    <property type="entry name" value="Ig-like_fold"/>
</dbReference>
<feature type="non-terminal residue" evidence="3">
    <location>
        <position position="1"/>
    </location>
</feature>
<sequence>TEVTVTDTVAPEAPTVNPVQPGDKVITGKAEPNGTVDVTLPNGDVIKDVPVDGEGNYKVDVPKGVEVKEGDKVKVVAKDSNGNVSEPTEVTVTDTVAPEAPTVNPVQPGDKVITGKAEPNGTVDVTLPNGDVIKDVPVDGEGNYKVDVPKGVEVKEGDKVKVVAKDSNGNVSEPTEVTVTDTVAPEAPTVNPVQPGDTTVTGKGEPGATITVKFPDGKEGTTTVDKDGNWTVKVP</sequence>
<feature type="domain" description="Bacterial Ig" evidence="2">
    <location>
        <begin position="184"/>
        <end position="234"/>
    </location>
</feature>
<dbReference type="RefSeq" id="WP_259201283.1">
    <property type="nucleotide sequence ID" value="NZ_JANUXY010000024.1"/>
</dbReference>
<evidence type="ECO:0000313" key="3">
    <source>
        <dbReference type="EMBL" id="MCS4487362.1"/>
    </source>
</evidence>
<protein>
    <submittedName>
        <fullName evidence="3">Ig-like domain-containing protein</fullName>
    </submittedName>
</protein>
<accession>A0ABT2F6C2</accession>
<evidence type="ECO:0000313" key="4">
    <source>
        <dbReference type="Proteomes" id="UP001205609"/>
    </source>
</evidence>
<gene>
    <name evidence="3" type="ORF">NXS11_10880</name>
</gene>
<dbReference type="NCBIfam" id="NF033510">
    <property type="entry name" value="Ca_tandemer"/>
    <property type="match status" value="3"/>
</dbReference>
<dbReference type="Pfam" id="PF17936">
    <property type="entry name" value="Big_6"/>
    <property type="match status" value="3"/>
</dbReference>
<feature type="non-terminal residue" evidence="3">
    <location>
        <position position="235"/>
    </location>
</feature>
<keyword evidence="4" id="KW-1185">Reference proteome</keyword>
<dbReference type="Gene3D" id="2.60.40.10">
    <property type="entry name" value="Immunoglobulins"/>
    <property type="match status" value="3"/>
</dbReference>
<evidence type="ECO:0000256" key="1">
    <source>
        <dbReference type="SAM" id="MobiDB-lite"/>
    </source>
</evidence>
<feature type="compositionally biased region" description="Basic and acidic residues" evidence="1">
    <location>
        <begin position="215"/>
        <end position="228"/>
    </location>
</feature>